<dbReference type="InterPro" id="IPR032875">
    <property type="entry name" value="Succ_CoA_lig_flav_dom"/>
</dbReference>
<dbReference type="SUPFAM" id="SSF56059">
    <property type="entry name" value="Glutathione synthetase ATP-binding domain-like"/>
    <property type="match status" value="1"/>
</dbReference>
<dbReference type="Gene3D" id="3.40.50.261">
    <property type="entry name" value="Succinyl-CoA synthetase domains"/>
    <property type="match status" value="2"/>
</dbReference>
<dbReference type="InterPro" id="IPR016102">
    <property type="entry name" value="Succinyl-CoA_synth-like"/>
</dbReference>
<dbReference type="PANTHER" id="PTHR43334:SF1">
    <property type="entry name" value="3-HYDROXYPROPIONATE--COA LIGASE [ADP-FORMING]"/>
    <property type="match status" value="1"/>
</dbReference>
<dbReference type="Gene3D" id="3.40.50.720">
    <property type="entry name" value="NAD(P)-binding Rossmann-like Domain"/>
    <property type="match status" value="1"/>
</dbReference>
<dbReference type="Pfam" id="PF13549">
    <property type="entry name" value="ATP-grasp_5"/>
    <property type="match status" value="1"/>
</dbReference>
<dbReference type="Gene3D" id="3.30.470.20">
    <property type="entry name" value="ATP-grasp fold, B domain"/>
    <property type="match status" value="1"/>
</dbReference>
<dbReference type="InterPro" id="IPR013815">
    <property type="entry name" value="ATP_grasp_subdomain_1"/>
</dbReference>
<dbReference type="SUPFAM" id="SSF52210">
    <property type="entry name" value="Succinyl-CoA synthetase domains"/>
    <property type="match status" value="2"/>
</dbReference>
<evidence type="ECO:0000256" key="2">
    <source>
        <dbReference type="ARBA" id="ARBA00022741"/>
    </source>
</evidence>
<evidence type="ECO:0000256" key="3">
    <source>
        <dbReference type="ARBA" id="ARBA00022840"/>
    </source>
</evidence>
<proteinExistence type="inferred from homology"/>
<keyword evidence="1" id="KW-0436">Ligase</keyword>
<evidence type="ECO:0000259" key="5">
    <source>
        <dbReference type="SMART" id="SM00881"/>
    </source>
</evidence>
<keyword evidence="3" id="KW-0067">ATP-binding</keyword>
<dbReference type="Pfam" id="PF13380">
    <property type="entry name" value="CoA_binding_2"/>
    <property type="match status" value="1"/>
</dbReference>
<dbReference type="AlphaFoldDB" id="A0A1N6ED48"/>
<evidence type="ECO:0000256" key="1">
    <source>
        <dbReference type="ARBA" id="ARBA00022598"/>
    </source>
</evidence>
<dbReference type="InterPro" id="IPR036291">
    <property type="entry name" value="NAD(P)-bd_dom_sf"/>
</dbReference>
<evidence type="ECO:0000313" key="6">
    <source>
        <dbReference type="EMBL" id="SIN80972.1"/>
    </source>
</evidence>
<dbReference type="Pfam" id="PF13607">
    <property type="entry name" value="Succ_CoA_lig"/>
    <property type="match status" value="1"/>
</dbReference>
<sequence length="717" mass="77799">MSDLVPLFQPKSVALIGASSNPNKYGYWTAKSLVENKFEGDIYFVSRSGGEIFDHPTYPDITSVPGEVDLAIIAIAPKFILPVMEQCVEKGVKCAIVVSTGFGEVGPEGKELERQMLEIARKGNMRLQGPNCMGTYSSAKSLNASIIDLAPGPMSLVLQSGNFGIDINFNAKTRDLGYSCWATIGNQLDMRFHDFVQYIETDEDSKVLLLYMEGLRVESEEDGRKFIEAAKKTAVKKPIAAIKIGRSAAGARAAASHTGSLAGSEQIFDAALKQAGVIRVDSPRQLLDAAEAFSKCKSAKGNRIAILTDGGGHGVMATDFAEKFGLEAPVLSDATQDKLKEILMPHCPIKNPVDLAGTPEADMWVFDRCLDVLLKDPEVDGVIIVGLYGGYADLSEEFRTLEMDVAKSMVEKISAADKPVVMHSIYAQQQPECLKYISENDVPVFGEVDAAVRTMGLLSQYSEIKKNLQEESDDELPNMPSDRKEKAEAIINAIKESGRTNLVETEAREILRCYGLNIAEAYLATSADEAAELYSKIGGKVVMKIVSPDILHKTDAGGVALSINSEEMARETFDKLMANGRNYKSDADIFGVMMTTMLPSGVECIIGSSYDSTFGPTVMFGLGGIFVEILKDVSFRVAPVNMPSCRSMIREINGLKMLQGARGTKPCDLEALAETACIISHLVNELRDIAEVDLNPVFALENGLAIADARIVLQDEK</sequence>
<comment type="similarity">
    <text evidence="4">In the N-terminal section; belongs to the acetate CoA ligase alpha subunit family.</text>
</comment>
<organism evidence="6 7">
    <name type="scientific">Halodesulfovibrio marinisediminis DSM 17456</name>
    <dbReference type="NCBI Taxonomy" id="1121457"/>
    <lineage>
        <taxon>Bacteria</taxon>
        <taxon>Pseudomonadati</taxon>
        <taxon>Thermodesulfobacteriota</taxon>
        <taxon>Desulfovibrionia</taxon>
        <taxon>Desulfovibrionales</taxon>
        <taxon>Desulfovibrionaceae</taxon>
        <taxon>Halodesulfovibrio</taxon>
    </lineage>
</organism>
<dbReference type="PANTHER" id="PTHR43334">
    <property type="entry name" value="ACETATE--COA LIGASE [ADP-FORMING]"/>
    <property type="match status" value="1"/>
</dbReference>
<dbReference type="RefSeq" id="WP_074215739.1">
    <property type="nucleotide sequence ID" value="NZ_FSRG01000003.1"/>
</dbReference>
<gene>
    <name evidence="6" type="ORF">SAMN02745161_0908</name>
</gene>
<keyword evidence="6" id="KW-0808">Transferase</keyword>
<accession>A0A1N6ED48</accession>
<dbReference type="STRING" id="1121457.SAMN02745161_0908"/>
<feature type="domain" description="CoA-binding" evidence="5">
    <location>
        <begin position="7"/>
        <end position="102"/>
    </location>
</feature>
<dbReference type="GO" id="GO:0016740">
    <property type="term" value="F:transferase activity"/>
    <property type="evidence" value="ECO:0007669"/>
    <property type="project" value="UniProtKB-KW"/>
</dbReference>
<dbReference type="GO" id="GO:0005524">
    <property type="term" value="F:ATP binding"/>
    <property type="evidence" value="ECO:0007669"/>
    <property type="project" value="UniProtKB-KW"/>
</dbReference>
<evidence type="ECO:0000256" key="4">
    <source>
        <dbReference type="ARBA" id="ARBA00060888"/>
    </source>
</evidence>
<dbReference type="InterPro" id="IPR051538">
    <property type="entry name" value="Acyl-CoA_Synth/Transferase"/>
</dbReference>
<dbReference type="GO" id="GO:0016874">
    <property type="term" value="F:ligase activity"/>
    <property type="evidence" value="ECO:0007669"/>
    <property type="project" value="UniProtKB-KW"/>
</dbReference>
<reference evidence="7" key="1">
    <citation type="submission" date="2016-11" db="EMBL/GenBank/DDBJ databases">
        <authorList>
            <person name="Varghese N."/>
            <person name="Submissions S."/>
        </authorList>
    </citation>
    <scope>NUCLEOTIDE SEQUENCE [LARGE SCALE GENOMIC DNA]</scope>
    <source>
        <strain evidence="7">DSM 17456</strain>
    </source>
</reference>
<evidence type="ECO:0000313" key="7">
    <source>
        <dbReference type="Proteomes" id="UP000184694"/>
    </source>
</evidence>
<dbReference type="OrthoDB" id="9807426at2"/>
<dbReference type="InterPro" id="IPR003781">
    <property type="entry name" value="CoA-bd"/>
</dbReference>
<dbReference type="EMBL" id="FSRG01000003">
    <property type="protein sequence ID" value="SIN80972.1"/>
    <property type="molecule type" value="Genomic_DNA"/>
</dbReference>
<dbReference type="SUPFAM" id="SSF51735">
    <property type="entry name" value="NAD(P)-binding Rossmann-fold domains"/>
    <property type="match status" value="1"/>
</dbReference>
<dbReference type="Gene3D" id="3.30.1490.20">
    <property type="entry name" value="ATP-grasp fold, A domain"/>
    <property type="match status" value="1"/>
</dbReference>
<dbReference type="Proteomes" id="UP000184694">
    <property type="component" value="Unassembled WGS sequence"/>
</dbReference>
<dbReference type="FunFam" id="3.30.1490.20:FF:000020">
    <property type="entry name" value="Protein lysine acetyltransferase"/>
    <property type="match status" value="1"/>
</dbReference>
<protein>
    <submittedName>
        <fullName evidence="6">Acetyltransferase</fullName>
    </submittedName>
</protein>
<dbReference type="SMART" id="SM00881">
    <property type="entry name" value="CoA_binding"/>
    <property type="match status" value="1"/>
</dbReference>
<keyword evidence="7" id="KW-1185">Reference proteome</keyword>
<name>A0A1N6ED48_9BACT</name>
<keyword evidence="2" id="KW-0547">Nucleotide-binding</keyword>